<dbReference type="Proteomes" id="UP000501602">
    <property type="component" value="Chromosome"/>
</dbReference>
<evidence type="ECO:0000256" key="6">
    <source>
        <dbReference type="RuleBase" id="RU003943"/>
    </source>
</evidence>
<dbReference type="GO" id="GO:0010043">
    <property type="term" value="P:response to zinc ion"/>
    <property type="evidence" value="ECO:0007669"/>
    <property type="project" value="TreeGrafter"/>
</dbReference>
<name>A0A6H1UIP9_9GAMM</name>
<evidence type="ECO:0000256" key="4">
    <source>
        <dbReference type="ARBA" id="ARBA00022989"/>
    </source>
</evidence>
<organism evidence="8 9">
    <name type="scientific">Ferrimonas lipolytica</name>
    <dbReference type="NCBI Taxonomy" id="2724191"/>
    <lineage>
        <taxon>Bacteria</taxon>
        <taxon>Pseudomonadati</taxon>
        <taxon>Pseudomonadota</taxon>
        <taxon>Gammaproteobacteria</taxon>
        <taxon>Alteromonadales</taxon>
        <taxon>Ferrimonadaceae</taxon>
        <taxon>Ferrimonas</taxon>
    </lineage>
</organism>
<keyword evidence="5 7" id="KW-0472">Membrane</keyword>
<comment type="similarity">
    <text evidence="2 6">Belongs to the ABC-3 integral membrane protein family.</text>
</comment>
<dbReference type="InterPro" id="IPR001626">
    <property type="entry name" value="ABC_TroCD"/>
</dbReference>
<keyword evidence="9" id="KW-1185">Reference proteome</keyword>
<evidence type="ECO:0000256" key="2">
    <source>
        <dbReference type="ARBA" id="ARBA00008034"/>
    </source>
</evidence>
<sequence>MDMLSILLPALAAGVLVLASHVVMGRQVLARGIIFIDLAIAQIAALGAVLANTSHQLEHLVGVGWWLPLLFAIAGAALIAWLERVAKAELEAMIGCLYVLAAVAAMLLLANDPHGGELLKQLLSGQILWTDWDALLWPSVATGVVLLLLWWRPTLLSGRGFYPLFALMITFSVQLVGVYLVFASLILPALAVNRMDGSRALFSGYGVGLAGYLVGLGLSACWDLPSGATIVASLVAVALLARLLVCLCRDERRVTL</sequence>
<feature type="transmembrane region" description="Helical" evidence="7">
    <location>
        <begin position="29"/>
        <end position="51"/>
    </location>
</feature>
<keyword evidence="4 7" id="KW-1133">Transmembrane helix</keyword>
<dbReference type="PANTHER" id="PTHR30477">
    <property type="entry name" value="ABC-TRANSPORTER METAL-BINDING PROTEIN"/>
    <property type="match status" value="1"/>
</dbReference>
<evidence type="ECO:0000313" key="8">
    <source>
        <dbReference type="EMBL" id="QIZ78961.1"/>
    </source>
</evidence>
<evidence type="ECO:0000256" key="5">
    <source>
        <dbReference type="ARBA" id="ARBA00023136"/>
    </source>
</evidence>
<reference evidence="8 9" key="1">
    <citation type="submission" date="2020-04" db="EMBL/GenBank/DDBJ databases">
        <title>Ferrimonas sp. S7 isolated from sea water.</title>
        <authorList>
            <person name="Bae S.S."/>
            <person name="Baek K."/>
        </authorList>
    </citation>
    <scope>NUCLEOTIDE SEQUENCE [LARGE SCALE GENOMIC DNA]</scope>
    <source>
        <strain evidence="8 9">S7</strain>
    </source>
</reference>
<evidence type="ECO:0000256" key="7">
    <source>
        <dbReference type="SAM" id="Phobius"/>
    </source>
</evidence>
<keyword evidence="6" id="KW-0813">Transport</keyword>
<keyword evidence="3 6" id="KW-0812">Transmembrane</keyword>
<evidence type="ECO:0000313" key="9">
    <source>
        <dbReference type="Proteomes" id="UP000501602"/>
    </source>
</evidence>
<dbReference type="Pfam" id="PF00950">
    <property type="entry name" value="ABC-3"/>
    <property type="match status" value="2"/>
</dbReference>
<dbReference type="PANTHER" id="PTHR30477:SF19">
    <property type="entry name" value="METAL ABC TRANSPORTER PERMEASE"/>
    <property type="match status" value="1"/>
</dbReference>
<dbReference type="GO" id="GO:0043190">
    <property type="term" value="C:ATP-binding cassette (ABC) transporter complex"/>
    <property type="evidence" value="ECO:0007669"/>
    <property type="project" value="InterPro"/>
</dbReference>
<accession>A0A6H1UIP9</accession>
<evidence type="ECO:0000256" key="3">
    <source>
        <dbReference type="ARBA" id="ARBA00022692"/>
    </source>
</evidence>
<dbReference type="InterPro" id="IPR037294">
    <property type="entry name" value="ABC_BtuC-like"/>
</dbReference>
<dbReference type="EMBL" id="CP051180">
    <property type="protein sequence ID" value="QIZ78961.1"/>
    <property type="molecule type" value="Genomic_DNA"/>
</dbReference>
<feature type="transmembrane region" description="Helical" evidence="7">
    <location>
        <begin position="164"/>
        <end position="190"/>
    </location>
</feature>
<dbReference type="SUPFAM" id="SSF81345">
    <property type="entry name" value="ABC transporter involved in vitamin B12 uptake, BtuC"/>
    <property type="match status" value="1"/>
</dbReference>
<feature type="transmembrane region" description="Helical" evidence="7">
    <location>
        <begin position="92"/>
        <end position="111"/>
    </location>
</feature>
<feature type="transmembrane region" description="Helical" evidence="7">
    <location>
        <begin position="228"/>
        <end position="248"/>
    </location>
</feature>
<feature type="transmembrane region" description="Helical" evidence="7">
    <location>
        <begin position="202"/>
        <end position="222"/>
    </location>
</feature>
<comment type="subcellular location">
    <subcellularLocation>
        <location evidence="6">Cell membrane</location>
        <topology evidence="6">Multi-pass membrane protein</topology>
    </subcellularLocation>
    <subcellularLocation>
        <location evidence="1">Membrane</location>
        <topology evidence="1">Multi-pass membrane protein</topology>
    </subcellularLocation>
</comment>
<dbReference type="GO" id="GO:0055085">
    <property type="term" value="P:transmembrane transport"/>
    <property type="evidence" value="ECO:0007669"/>
    <property type="project" value="InterPro"/>
</dbReference>
<evidence type="ECO:0000256" key="1">
    <source>
        <dbReference type="ARBA" id="ARBA00004141"/>
    </source>
</evidence>
<dbReference type="KEGG" id="fes:HER31_18050"/>
<dbReference type="AlphaFoldDB" id="A0A6H1UIP9"/>
<protein>
    <submittedName>
        <fullName evidence="8">Metal ABC transporter permease</fullName>
    </submittedName>
</protein>
<gene>
    <name evidence="8" type="ORF">HER31_18050</name>
</gene>
<proteinExistence type="inferred from homology"/>
<feature type="transmembrane region" description="Helical" evidence="7">
    <location>
        <begin position="63"/>
        <end position="80"/>
    </location>
</feature>